<reference evidence="2 3" key="1">
    <citation type="submission" date="2024-07" db="EMBL/GenBank/DDBJ databases">
        <title>Chromosome-level genome assembly of the water stick insect Ranatra chinensis (Heteroptera: Nepidae).</title>
        <authorList>
            <person name="Liu X."/>
        </authorList>
    </citation>
    <scope>NUCLEOTIDE SEQUENCE [LARGE SCALE GENOMIC DNA]</scope>
    <source>
        <strain evidence="2">Cailab_2021Rc</strain>
        <tissue evidence="2">Muscle</tissue>
    </source>
</reference>
<dbReference type="Pfam" id="PF02171">
    <property type="entry name" value="Piwi"/>
    <property type="match status" value="1"/>
</dbReference>
<dbReference type="PROSITE" id="PS50822">
    <property type="entry name" value="PIWI"/>
    <property type="match status" value="2"/>
</dbReference>
<dbReference type="SMART" id="SM00950">
    <property type="entry name" value="Piwi"/>
    <property type="match status" value="1"/>
</dbReference>
<gene>
    <name evidence="2" type="ORF">AAG570_009226</name>
</gene>
<proteinExistence type="predicted"/>
<dbReference type="EMBL" id="JBFDAA010000003">
    <property type="protein sequence ID" value="KAL1139166.1"/>
    <property type="molecule type" value="Genomic_DNA"/>
</dbReference>
<dbReference type="Gene3D" id="3.30.420.10">
    <property type="entry name" value="Ribonuclease H-like superfamily/Ribonuclease H"/>
    <property type="match status" value="1"/>
</dbReference>
<dbReference type="InterPro" id="IPR012337">
    <property type="entry name" value="RNaseH-like_sf"/>
</dbReference>
<keyword evidence="3" id="KW-1185">Reference proteome</keyword>
<evidence type="ECO:0000313" key="3">
    <source>
        <dbReference type="Proteomes" id="UP001558652"/>
    </source>
</evidence>
<dbReference type="Gene3D" id="3.40.50.2300">
    <property type="match status" value="1"/>
</dbReference>
<dbReference type="PANTHER" id="PTHR22891">
    <property type="entry name" value="EUKARYOTIC TRANSLATION INITIATION FACTOR 2C"/>
    <property type="match status" value="1"/>
</dbReference>
<accession>A0ABD0YT99</accession>
<protein>
    <recommendedName>
        <fullName evidence="1">Piwi domain-containing protein</fullName>
    </recommendedName>
</protein>
<organism evidence="2 3">
    <name type="scientific">Ranatra chinensis</name>
    <dbReference type="NCBI Taxonomy" id="642074"/>
    <lineage>
        <taxon>Eukaryota</taxon>
        <taxon>Metazoa</taxon>
        <taxon>Ecdysozoa</taxon>
        <taxon>Arthropoda</taxon>
        <taxon>Hexapoda</taxon>
        <taxon>Insecta</taxon>
        <taxon>Pterygota</taxon>
        <taxon>Neoptera</taxon>
        <taxon>Paraneoptera</taxon>
        <taxon>Hemiptera</taxon>
        <taxon>Heteroptera</taxon>
        <taxon>Panheteroptera</taxon>
        <taxon>Nepomorpha</taxon>
        <taxon>Nepidae</taxon>
        <taxon>Ranatrinae</taxon>
        <taxon>Ranatra</taxon>
    </lineage>
</organism>
<feature type="domain" description="Piwi" evidence="1">
    <location>
        <begin position="76"/>
        <end position="218"/>
    </location>
</feature>
<evidence type="ECO:0000259" key="1">
    <source>
        <dbReference type="PROSITE" id="PS50822"/>
    </source>
</evidence>
<dbReference type="InterPro" id="IPR003165">
    <property type="entry name" value="Piwi"/>
</dbReference>
<sequence length="219" mass="24831">AKIKQIAELEIGLLTQCIKGKTVHKCSRSTAANLLLKINAKLNGINHRIPRQSWQVIMVVGADVTHPSPEQHNIPSFAAVLEKETSAIRRACVSLNADYKPTITFLVVQKRHHTRFFPRPEDADGSNRNVPAGTIVDTNITHPTELDFYLVSHASIQGTSRPTKYHLLWDDAGIPEDDLEQMTYYLCHMFTRCTRSVSYPAPTYYAHLAAFRIRNYFEK</sequence>
<name>A0ABD0YT99_9HEMI</name>
<dbReference type="Proteomes" id="UP001558652">
    <property type="component" value="Unassembled WGS sequence"/>
</dbReference>
<dbReference type="SUPFAM" id="SSF53098">
    <property type="entry name" value="Ribonuclease H-like"/>
    <property type="match status" value="1"/>
</dbReference>
<comment type="caution">
    <text evidence="2">The sequence shown here is derived from an EMBL/GenBank/DDBJ whole genome shotgun (WGS) entry which is preliminary data.</text>
</comment>
<evidence type="ECO:0000313" key="2">
    <source>
        <dbReference type="EMBL" id="KAL1139166.1"/>
    </source>
</evidence>
<feature type="non-terminal residue" evidence="2">
    <location>
        <position position="1"/>
    </location>
</feature>
<feature type="domain" description="Piwi" evidence="1">
    <location>
        <begin position="1"/>
        <end position="68"/>
    </location>
</feature>
<dbReference type="AlphaFoldDB" id="A0ABD0YT99"/>
<dbReference type="InterPro" id="IPR036397">
    <property type="entry name" value="RNaseH_sf"/>
</dbReference>